<name>A0AA96GEB3_9BACT</name>
<dbReference type="RefSeq" id="WP_312641656.1">
    <property type="nucleotide sequence ID" value="NZ_CP116967.1"/>
</dbReference>
<evidence type="ECO:0000313" key="1">
    <source>
        <dbReference type="EMBL" id="WNM57318.1"/>
    </source>
</evidence>
<dbReference type="Pfam" id="PF09720">
    <property type="entry name" value="Unstab_antitox"/>
    <property type="match status" value="1"/>
</dbReference>
<sequence length="77" mass="8952">MEPSPQKIIEDAMQLEPESRAFVAESLLQSLDFEEDFSLSEEWKHEIRRRCEEIDSGQAALIEGKKVLSQLRKKYPS</sequence>
<accession>A0AA96GEB3</accession>
<dbReference type="Proteomes" id="UP001302719">
    <property type="component" value="Chromosome"/>
</dbReference>
<proteinExistence type="predicted"/>
<gene>
    <name evidence="1" type="ORF">PP769_15265</name>
</gene>
<dbReference type="KEGG" id="nall:PP769_15265"/>
<dbReference type="AlphaFoldDB" id="A0AA96GEB3"/>
<dbReference type="EMBL" id="CP116967">
    <property type="protein sequence ID" value="WNM57318.1"/>
    <property type="molecule type" value="Genomic_DNA"/>
</dbReference>
<reference evidence="1 2" key="1">
    <citation type="submission" date="2023-01" db="EMBL/GenBank/DDBJ databases">
        <title>Cultivation and genomic characterization of new, ubiquitous marine nitrite-oxidizing bacteria from the Nitrospirales.</title>
        <authorList>
            <person name="Mueller A.J."/>
            <person name="Daebeler A."/>
            <person name="Herbold C.W."/>
            <person name="Kirkegaard R.H."/>
            <person name="Daims H."/>
        </authorList>
    </citation>
    <scope>NUCLEOTIDE SEQUENCE [LARGE SCALE GENOMIC DNA]</scope>
    <source>
        <strain evidence="1 2">VA</strain>
    </source>
</reference>
<dbReference type="InterPro" id="IPR013406">
    <property type="entry name" value="CHP02574_addiction_mod"/>
</dbReference>
<evidence type="ECO:0000313" key="2">
    <source>
        <dbReference type="Proteomes" id="UP001302719"/>
    </source>
</evidence>
<protein>
    <submittedName>
        <fullName evidence="1">Addiction module protein</fullName>
    </submittedName>
</protein>
<keyword evidence="2" id="KW-1185">Reference proteome</keyword>
<organism evidence="1 2">
    <name type="scientific">Candidatus Nitrospira allomarina</name>
    <dbReference type="NCBI Taxonomy" id="3020900"/>
    <lineage>
        <taxon>Bacteria</taxon>
        <taxon>Pseudomonadati</taxon>
        <taxon>Nitrospirota</taxon>
        <taxon>Nitrospiria</taxon>
        <taxon>Nitrospirales</taxon>
        <taxon>Nitrospiraceae</taxon>
        <taxon>Nitrospira</taxon>
    </lineage>
</organism>